<dbReference type="Pfam" id="PF13830">
    <property type="entry name" value="DUF4192"/>
    <property type="match status" value="1"/>
</dbReference>
<dbReference type="RefSeq" id="WP_307240471.1">
    <property type="nucleotide sequence ID" value="NZ_JAUSUZ010000001.1"/>
</dbReference>
<accession>A0AAE3VZZ0</accession>
<dbReference type="AlphaFoldDB" id="A0AAE3VZZ0"/>
<gene>
    <name evidence="1" type="ORF">J2S42_003518</name>
</gene>
<evidence type="ECO:0000313" key="1">
    <source>
        <dbReference type="EMBL" id="MDQ0366849.1"/>
    </source>
</evidence>
<evidence type="ECO:0008006" key="3">
    <source>
        <dbReference type="Google" id="ProtNLM"/>
    </source>
</evidence>
<protein>
    <recommendedName>
        <fullName evidence="3">DUF4192 domain-containing protein</fullName>
    </recommendedName>
</protein>
<sequence length="317" mass="33525">MPDSPVSFSLRTPTDVLGMIPYLLGFHPEDSLVVVLIGTDRQLLGTMRIDLAAPPSVAVERLKPIVDRQAKVSVVVVGYGPLTATGLTRTAAEVIAQTVPVLGVHFVSVGYRFCLTPGCKCPAAGGVLFDARETAVAAQSTVAGLVALPSRNALIALAEPDQAAQAAVAAAIRTLPPQVAPSKAALRDMLDQAALDVRLSDEQVARLVVMLRDQRVQEAVWLAATSDRVWQRDLWLDITRRTPDDHAAAPAFLAAWCAWLRGEDPLAHAAARRALAADPDAQMPKVIIASIQTGMPARDLIGAWPPATTGTTPVVPA</sequence>
<proteinExistence type="predicted"/>
<dbReference type="InterPro" id="IPR025447">
    <property type="entry name" value="DUF4192"/>
</dbReference>
<evidence type="ECO:0000313" key="2">
    <source>
        <dbReference type="Proteomes" id="UP001240236"/>
    </source>
</evidence>
<organism evidence="1 2">
    <name type="scientific">Catenuloplanes indicus</name>
    <dbReference type="NCBI Taxonomy" id="137267"/>
    <lineage>
        <taxon>Bacteria</taxon>
        <taxon>Bacillati</taxon>
        <taxon>Actinomycetota</taxon>
        <taxon>Actinomycetes</taxon>
        <taxon>Micromonosporales</taxon>
        <taxon>Micromonosporaceae</taxon>
        <taxon>Catenuloplanes</taxon>
    </lineage>
</organism>
<name>A0AAE3VZZ0_9ACTN</name>
<keyword evidence="2" id="KW-1185">Reference proteome</keyword>
<comment type="caution">
    <text evidence="1">The sequence shown here is derived from an EMBL/GenBank/DDBJ whole genome shotgun (WGS) entry which is preliminary data.</text>
</comment>
<dbReference type="EMBL" id="JAUSUZ010000001">
    <property type="protein sequence ID" value="MDQ0366849.1"/>
    <property type="molecule type" value="Genomic_DNA"/>
</dbReference>
<reference evidence="1 2" key="1">
    <citation type="submission" date="2023-07" db="EMBL/GenBank/DDBJ databases">
        <title>Sequencing the genomes of 1000 actinobacteria strains.</title>
        <authorList>
            <person name="Klenk H.-P."/>
        </authorList>
    </citation>
    <scope>NUCLEOTIDE SEQUENCE [LARGE SCALE GENOMIC DNA]</scope>
    <source>
        <strain evidence="1 2">DSM 44709</strain>
    </source>
</reference>
<dbReference type="Proteomes" id="UP001240236">
    <property type="component" value="Unassembled WGS sequence"/>
</dbReference>